<protein>
    <submittedName>
        <fullName evidence="3">Universal stress protein family protein</fullName>
    </submittedName>
</protein>
<dbReference type="Gene3D" id="3.40.50.620">
    <property type="entry name" value="HUPs"/>
    <property type="match status" value="1"/>
</dbReference>
<dbReference type="Pfam" id="PF00582">
    <property type="entry name" value="Usp"/>
    <property type="match status" value="1"/>
</dbReference>
<organism evidence="3 4">
    <name type="scientific">Catalinimonas alkaloidigena</name>
    <dbReference type="NCBI Taxonomy" id="1075417"/>
    <lineage>
        <taxon>Bacteria</taxon>
        <taxon>Pseudomonadati</taxon>
        <taxon>Bacteroidota</taxon>
        <taxon>Cytophagia</taxon>
        <taxon>Cytophagales</taxon>
        <taxon>Catalimonadaceae</taxon>
        <taxon>Catalinimonas</taxon>
    </lineage>
</organism>
<name>A0A1G9AIT9_9BACT</name>
<dbReference type="STRING" id="1075417.SAMN05421823_102315"/>
<evidence type="ECO:0000259" key="2">
    <source>
        <dbReference type="Pfam" id="PF00582"/>
    </source>
</evidence>
<dbReference type="RefSeq" id="WP_089679865.1">
    <property type="nucleotide sequence ID" value="NZ_FNFO01000002.1"/>
</dbReference>
<dbReference type="InterPro" id="IPR014729">
    <property type="entry name" value="Rossmann-like_a/b/a_fold"/>
</dbReference>
<dbReference type="SUPFAM" id="SSF52402">
    <property type="entry name" value="Adenine nucleotide alpha hydrolases-like"/>
    <property type="match status" value="1"/>
</dbReference>
<dbReference type="Proteomes" id="UP000198510">
    <property type="component" value="Unassembled WGS sequence"/>
</dbReference>
<feature type="domain" description="UspA" evidence="2">
    <location>
        <begin position="1"/>
        <end position="114"/>
    </location>
</feature>
<dbReference type="EMBL" id="FNFO01000002">
    <property type="protein sequence ID" value="SDK27191.1"/>
    <property type="molecule type" value="Genomic_DNA"/>
</dbReference>
<reference evidence="3 4" key="1">
    <citation type="submission" date="2016-10" db="EMBL/GenBank/DDBJ databases">
        <authorList>
            <person name="de Groot N.N."/>
        </authorList>
    </citation>
    <scope>NUCLEOTIDE SEQUENCE [LARGE SCALE GENOMIC DNA]</scope>
    <source>
        <strain evidence="3 4">DSM 25186</strain>
    </source>
</reference>
<dbReference type="OrthoDB" id="893860at2"/>
<feature type="compositionally biased region" description="Basic and acidic residues" evidence="1">
    <location>
        <begin position="197"/>
        <end position="208"/>
    </location>
</feature>
<keyword evidence="4" id="KW-1185">Reference proteome</keyword>
<proteinExistence type="predicted"/>
<evidence type="ECO:0000313" key="4">
    <source>
        <dbReference type="Proteomes" id="UP000198510"/>
    </source>
</evidence>
<accession>A0A1G9AIT9</accession>
<dbReference type="InterPro" id="IPR006016">
    <property type="entry name" value="UspA"/>
</dbReference>
<feature type="compositionally biased region" description="Low complexity" evidence="1">
    <location>
        <begin position="210"/>
        <end position="221"/>
    </location>
</feature>
<evidence type="ECO:0000256" key="1">
    <source>
        <dbReference type="SAM" id="MobiDB-lite"/>
    </source>
</evidence>
<sequence>MRTILIPTDFSKDTLQAIRAAVQLLNGERCYVTLLRLIPLPDSITELLFLQRSQRYAQRVPLWFQEQLKKLRAETQGQLLKVDVSHQYGVSRPLAKRLLEHITPDLVVIPARRSKYFPEEYHHFMHELQQSSTPILYLPDNEIAADITLATLLGEQNSMELIQQSQFQVNQLFNRLHSNPIFISVSETEPTPLSWENAREWPPHHEPAPEDAAAPQEPAEPSTRGAIRQGLRALLRELHMLRKPSLLVQIRTAQNFWQSMFSKREDVSIIPQRIQIPVLSLMHP</sequence>
<evidence type="ECO:0000313" key="3">
    <source>
        <dbReference type="EMBL" id="SDK27191.1"/>
    </source>
</evidence>
<dbReference type="AlphaFoldDB" id="A0A1G9AIT9"/>
<gene>
    <name evidence="3" type="ORF">SAMN05421823_102315</name>
</gene>
<dbReference type="CDD" id="cd00293">
    <property type="entry name" value="USP-like"/>
    <property type="match status" value="1"/>
</dbReference>
<feature type="region of interest" description="Disordered" evidence="1">
    <location>
        <begin position="194"/>
        <end position="224"/>
    </location>
</feature>